<keyword evidence="3" id="KW-1185">Reference proteome</keyword>
<dbReference type="Proteomes" id="UP000289859">
    <property type="component" value="Unassembled WGS sequence"/>
</dbReference>
<gene>
    <name evidence="2" type="ORF">DSM02_2758</name>
</gene>
<dbReference type="RefSeq" id="WP_128766148.1">
    <property type="nucleotide sequence ID" value="NZ_JBHUOO010000007.1"/>
</dbReference>
<dbReference type="AlphaFoldDB" id="A0A4Q0P2F5"/>
<organism evidence="2 3">
    <name type="scientific">Leeuwenhoekiella polynyae</name>
    <dbReference type="NCBI Taxonomy" id="1550906"/>
    <lineage>
        <taxon>Bacteria</taxon>
        <taxon>Pseudomonadati</taxon>
        <taxon>Bacteroidota</taxon>
        <taxon>Flavobacteriia</taxon>
        <taxon>Flavobacteriales</taxon>
        <taxon>Flavobacteriaceae</taxon>
        <taxon>Leeuwenhoekiella</taxon>
    </lineage>
</organism>
<dbReference type="Pfam" id="PF08808">
    <property type="entry name" value="RES"/>
    <property type="match status" value="1"/>
</dbReference>
<dbReference type="OrthoDB" id="9789501at2"/>
<dbReference type="InterPro" id="IPR014914">
    <property type="entry name" value="RES_dom"/>
</dbReference>
<evidence type="ECO:0000313" key="3">
    <source>
        <dbReference type="Proteomes" id="UP000289859"/>
    </source>
</evidence>
<protein>
    <submittedName>
        <fullName evidence="2">RES domain-containing protein</fullName>
    </submittedName>
</protein>
<evidence type="ECO:0000313" key="2">
    <source>
        <dbReference type="EMBL" id="RXG20106.1"/>
    </source>
</evidence>
<reference evidence="2 3" key="1">
    <citation type="submission" date="2018-07" db="EMBL/GenBank/DDBJ databases">
        <title>Leeuwenhoekiella genomics.</title>
        <authorList>
            <person name="Tahon G."/>
            <person name="Willems A."/>
        </authorList>
    </citation>
    <scope>NUCLEOTIDE SEQUENCE [LARGE SCALE GENOMIC DNA]</scope>
    <source>
        <strain evidence="2 3">LMG 29608</strain>
    </source>
</reference>
<sequence length="152" mass="17424">MQVYRIYIDREGYSALGYGLAGARWNKAYTPVIYAASAVSLTMLEHLSIRGAAVSDFRWKIAVLELDAEPQRIDLKGLPKDWDYRPHPRSTQELGSRWALKKESLVLAVPSSRIPLNYFEQEYNVLINPFHPDFLKKIKVLSEEEIPFAINA</sequence>
<feature type="domain" description="RES" evidence="1">
    <location>
        <begin position="12"/>
        <end position="141"/>
    </location>
</feature>
<proteinExistence type="predicted"/>
<dbReference type="SMART" id="SM00953">
    <property type="entry name" value="RES"/>
    <property type="match status" value="1"/>
</dbReference>
<evidence type="ECO:0000259" key="1">
    <source>
        <dbReference type="SMART" id="SM00953"/>
    </source>
</evidence>
<accession>A0A4Q0P2F5</accession>
<dbReference type="EMBL" id="QOVK01000013">
    <property type="protein sequence ID" value="RXG20106.1"/>
    <property type="molecule type" value="Genomic_DNA"/>
</dbReference>
<comment type="caution">
    <text evidence="2">The sequence shown here is derived from an EMBL/GenBank/DDBJ whole genome shotgun (WGS) entry which is preliminary data.</text>
</comment>
<name>A0A4Q0P2F5_9FLAO</name>